<dbReference type="PROSITE" id="PS50112">
    <property type="entry name" value="PAS"/>
    <property type="match status" value="4"/>
</dbReference>
<dbReference type="Pfam" id="PF13426">
    <property type="entry name" value="PAS_9"/>
    <property type="match status" value="1"/>
</dbReference>
<dbReference type="EMBL" id="CP053540">
    <property type="protein sequence ID" value="WOB44655.1"/>
    <property type="molecule type" value="Genomic_DNA"/>
</dbReference>
<dbReference type="PROSITE" id="PS50113">
    <property type="entry name" value="PAC"/>
    <property type="match status" value="3"/>
</dbReference>
<proteinExistence type="inferred from homology"/>
<dbReference type="SMART" id="SM00387">
    <property type="entry name" value="HATPase_c"/>
    <property type="match status" value="1"/>
</dbReference>
<keyword evidence="7" id="KW-0902">Two-component regulatory system</keyword>
<dbReference type="Gene3D" id="3.30.450.40">
    <property type="match status" value="3"/>
</dbReference>
<evidence type="ECO:0000259" key="9">
    <source>
        <dbReference type="PROSITE" id="PS50046"/>
    </source>
</evidence>
<feature type="domain" description="PAC" evidence="12">
    <location>
        <begin position="673"/>
        <end position="725"/>
    </location>
</feature>
<dbReference type="PANTHER" id="PTHR43304:SF1">
    <property type="entry name" value="PAC DOMAIN-CONTAINING PROTEIN"/>
    <property type="match status" value="1"/>
</dbReference>
<dbReference type="InterPro" id="IPR001610">
    <property type="entry name" value="PAC"/>
</dbReference>
<dbReference type="InterPro" id="IPR003018">
    <property type="entry name" value="GAF"/>
</dbReference>
<dbReference type="CDD" id="cd00130">
    <property type="entry name" value="PAS"/>
    <property type="match status" value="4"/>
</dbReference>
<feature type="domain" description="PAC" evidence="12">
    <location>
        <begin position="547"/>
        <end position="596"/>
    </location>
</feature>
<accession>A0AA96Y5X5</accession>
<feature type="domain" description="Histidine kinase" evidence="10">
    <location>
        <begin position="1116"/>
        <end position="1364"/>
    </location>
</feature>
<name>A0AA96Y5X5_9CYAN</name>
<keyword evidence="5" id="KW-0808">Transferase</keyword>
<dbReference type="SUPFAM" id="SSF55785">
    <property type="entry name" value="PYP-like sensor domain (PAS domain)"/>
    <property type="match status" value="4"/>
</dbReference>
<evidence type="ECO:0000256" key="4">
    <source>
        <dbReference type="ARBA" id="ARBA00022553"/>
    </source>
</evidence>
<comment type="catalytic activity">
    <reaction evidence="1">
        <text>ATP + protein L-histidine = ADP + protein N-phospho-L-histidine.</text>
        <dbReference type="EC" id="2.7.13.3"/>
    </reaction>
</comment>
<evidence type="ECO:0000256" key="7">
    <source>
        <dbReference type="ARBA" id="ARBA00023012"/>
    </source>
</evidence>
<dbReference type="Pfam" id="PF02518">
    <property type="entry name" value="HATPase_c"/>
    <property type="match status" value="1"/>
</dbReference>
<dbReference type="Pfam" id="PF08447">
    <property type="entry name" value="PAS_3"/>
    <property type="match status" value="1"/>
</dbReference>
<comment type="similarity">
    <text evidence="2">In the N-terminal section; belongs to the phytochrome family.</text>
</comment>
<dbReference type="InterPro" id="IPR000700">
    <property type="entry name" value="PAS-assoc_C"/>
</dbReference>
<dbReference type="InterPro" id="IPR003594">
    <property type="entry name" value="HATPase_dom"/>
</dbReference>
<dbReference type="SUPFAM" id="SSF55781">
    <property type="entry name" value="GAF domain-like"/>
    <property type="match status" value="3"/>
</dbReference>
<dbReference type="InterPro" id="IPR036097">
    <property type="entry name" value="HisK_dim/P_sf"/>
</dbReference>
<dbReference type="InterPro" id="IPR036890">
    <property type="entry name" value="HATPase_C_sf"/>
</dbReference>
<dbReference type="SMART" id="SM00388">
    <property type="entry name" value="HisKA"/>
    <property type="match status" value="1"/>
</dbReference>
<dbReference type="NCBIfam" id="TIGR00229">
    <property type="entry name" value="sensory_box"/>
    <property type="match status" value="4"/>
</dbReference>
<dbReference type="InterPro" id="IPR005467">
    <property type="entry name" value="His_kinase_dom"/>
</dbReference>
<dbReference type="SUPFAM" id="SSF55874">
    <property type="entry name" value="ATPase domain of HSP90 chaperone/DNA topoisomerase II/histidine kinase"/>
    <property type="match status" value="1"/>
</dbReference>
<dbReference type="CDD" id="cd00082">
    <property type="entry name" value="HisKA"/>
    <property type="match status" value="1"/>
</dbReference>
<dbReference type="GO" id="GO:0000155">
    <property type="term" value="F:phosphorelay sensor kinase activity"/>
    <property type="evidence" value="ECO:0007669"/>
    <property type="project" value="InterPro"/>
</dbReference>
<keyword evidence="6" id="KW-0418">Kinase</keyword>
<feature type="domain" description="Phytochrome chromophore attachment site" evidence="9">
    <location>
        <begin position="745"/>
        <end position="896"/>
    </location>
</feature>
<evidence type="ECO:0000256" key="6">
    <source>
        <dbReference type="ARBA" id="ARBA00022777"/>
    </source>
</evidence>
<feature type="domain" description="PAS" evidence="11">
    <location>
        <begin position="20"/>
        <end position="83"/>
    </location>
</feature>
<evidence type="ECO:0000256" key="1">
    <source>
        <dbReference type="ARBA" id="ARBA00000085"/>
    </source>
</evidence>
<dbReference type="InterPro" id="IPR035965">
    <property type="entry name" value="PAS-like_dom_sf"/>
</dbReference>
<evidence type="ECO:0000256" key="5">
    <source>
        <dbReference type="ARBA" id="ARBA00022679"/>
    </source>
</evidence>
<dbReference type="Gene3D" id="3.30.565.10">
    <property type="entry name" value="Histidine kinase-like ATPase, C-terminal domain"/>
    <property type="match status" value="1"/>
</dbReference>
<dbReference type="InterPro" id="IPR013655">
    <property type="entry name" value="PAS_fold_3"/>
</dbReference>
<dbReference type="InterPro" id="IPR003661">
    <property type="entry name" value="HisK_dim/P_dom"/>
</dbReference>
<dbReference type="SUPFAM" id="SSF47384">
    <property type="entry name" value="Homodimeric domain of signal transducing histidine kinase"/>
    <property type="match status" value="1"/>
</dbReference>
<dbReference type="SMART" id="SM00086">
    <property type="entry name" value="PAC"/>
    <property type="match status" value="4"/>
</dbReference>
<dbReference type="Pfam" id="PF00512">
    <property type="entry name" value="HisKA"/>
    <property type="match status" value="1"/>
</dbReference>
<gene>
    <name evidence="13" type="ORF">HNI00_16985</name>
</gene>
<dbReference type="PANTHER" id="PTHR43304">
    <property type="entry name" value="PHYTOCHROME-LIKE PROTEIN CPH1"/>
    <property type="match status" value="1"/>
</dbReference>
<dbReference type="PROSITE" id="PS50046">
    <property type="entry name" value="PHYTOCHROME_2"/>
    <property type="match status" value="2"/>
</dbReference>
<dbReference type="Gene3D" id="3.30.450.20">
    <property type="entry name" value="PAS domain"/>
    <property type="match status" value="4"/>
</dbReference>
<dbReference type="InterPro" id="IPR016132">
    <property type="entry name" value="Phyto_chromo_attachment"/>
</dbReference>
<evidence type="ECO:0000256" key="2">
    <source>
        <dbReference type="ARBA" id="ARBA00006402"/>
    </source>
</evidence>
<dbReference type="InterPro" id="IPR052162">
    <property type="entry name" value="Sensor_kinase/Photoreceptor"/>
</dbReference>
<feature type="domain" description="PAC" evidence="12">
    <location>
        <begin position="96"/>
        <end position="148"/>
    </location>
</feature>
<evidence type="ECO:0000259" key="12">
    <source>
        <dbReference type="PROSITE" id="PS50113"/>
    </source>
</evidence>
<dbReference type="InterPro" id="IPR000014">
    <property type="entry name" value="PAS"/>
</dbReference>
<evidence type="ECO:0000313" key="13">
    <source>
        <dbReference type="EMBL" id="WOB44655.1"/>
    </source>
</evidence>
<feature type="domain" description="Phytochrome chromophore attachment site" evidence="9">
    <location>
        <begin position="168"/>
        <end position="326"/>
    </location>
</feature>
<sequence>MNPDPGATHPSSSRADEAGSARRHQAVVNSQTELVCRFLPNGVLTFVNSAYCDRFGKSAAELLGQPLVSLVHPNEQGRVTQQLTEIQTLTPDSPVQTHEHWVWSATGEMTWYEWIVQGFFNPSGELIELQAVGRDVTRRKQMELELERYHQEQRTLNRILTLSLNAQSTPDVFRCIAEEVRQATGFPIVAIERYDTTRQTMVFEELCGVDCLADPAAGEWGGEWINEQTRECRGACTHAPTLEFPVAETLSGVVAQTGQALIQHYKPEAIVPGDRTSLLRALGVATFVCLPLTADGRTLGTLSLGHPQRQAVSPSLLEWLQSLSGAIAALLKRQETERSLQDSEQRYRLLFESNPLPMWVFDLDTLAFLMVNEAAVQKYGYSREEFLSMTLAEIRPPEEIPRLLAMISAVNQGMEDSGIWLHTKKDGSPIQVEITSYLLTYQGRRAELVIAKDVTEQLQIEAALRESQRKYETLFQTVPVGIAMTDEQGRIVEVNPVLEEMLGIPAAEQTRYTCDRPAQPMLRPDSTPMPPEEFASVRALTAQRPVHNVEKGIVRADGSVQWVNVCAAPIPLENYGVAIAYIDITQRKQAELALQDSETRWQNIVQSTNDGVFDADLITGKTFHSERWKTMLGHQPDEPSEAYEAWEQRIHPDDQARVMSVYEAYCQGALPLFRVEYRLRCKDGSYRWVLDRAQILRDEHGTPVRMIGTMTDIHHLKDAEEAQTLQVERERLLSRVTQHIHQSLDLSEILNFAVTDVRQLFQCDRALIYRFHQVSTRPAQAIVESSLPGWGVVLDDPQVCGRVEDVLFQQYGDSHRDRFANRPSTEVQPTRIDNIHTADLSPEFREMLTRVGVQSGLTVTINCDGNLWGLLCVHQCQSLREWQTWEIDLLVQLANQLAIAVQQSELYSQVQRVNAELETKVAERTGELRQSLEFEALLKRITDQVRDSLDERKILQTAVQELGQALGVFCCDTALYDAENQVSTIYCDYTREVKSEEGTQILMADYPDLYRQLLQGMHQQFCYANEVTRDRLLTRPVAKHCTIFSCPIRDDQGVLGDMVLLRPADEFFNELEVRLVQQVANQCAIALRQSRLYQAAQAQVTELARLNQLKDDFLCTISHELRTPVANVKMAAQMVETTLRAEGILDNPSHPLGRYVQILQEECQREINLINDLLDLSRLDAEVDLLHPVPIHLQSWISHVAEPFLDRIHRHQQHLSLDLPPDLPPLTTDLSHFERILTELLNNACKYTPIGERIEVRASLSSNRMERDEVEQDGAESESPLSSPPPLPHFLITITNTGVEIPPEECDRVFDRFYRIPSSDPWRHSGTGLGLALVKKLTELLGGRVGIRSSAGQTIVWLRLPLVLRQ</sequence>
<keyword evidence="4" id="KW-0597">Phosphoprotein</keyword>
<feature type="domain" description="PAS" evidence="11">
    <location>
        <begin position="597"/>
        <end position="669"/>
    </location>
</feature>
<dbReference type="InterPro" id="IPR029016">
    <property type="entry name" value="GAF-like_dom_sf"/>
</dbReference>
<evidence type="ECO:0000259" key="11">
    <source>
        <dbReference type="PROSITE" id="PS50112"/>
    </source>
</evidence>
<organism evidence="13">
    <name type="scientific">Thermoleptolyngbya oregonensis NK1-22</name>
    <dbReference type="NCBI Taxonomy" id="2547457"/>
    <lineage>
        <taxon>Bacteria</taxon>
        <taxon>Bacillati</taxon>
        <taxon>Cyanobacteriota</taxon>
        <taxon>Cyanophyceae</taxon>
        <taxon>Oculatellales</taxon>
        <taxon>Oculatellaceae</taxon>
        <taxon>Thermoleptolyngbya</taxon>
    </lineage>
</organism>
<dbReference type="KEGG" id="tog:HNI00_16985"/>
<feature type="region of interest" description="Disordered" evidence="8">
    <location>
        <begin position="1262"/>
        <end position="1287"/>
    </location>
</feature>
<dbReference type="InterPro" id="IPR013656">
    <property type="entry name" value="PAS_4"/>
</dbReference>
<dbReference type="InterPro" id="IPR004358">
    <property type="entry name" value="Sig_transdc_His_kin-like_C"/>
</dbReference>
<dbReference type="PRINTS" id="PR00344">
    <property type="entry name" value="BCTRLSENSOR"/>
</dbReference>
<dbReference type="Gene3D" id="1.10.287.130">
    <property type="match status" value="1"/>
</dbReference>
<dbReference type="PROSITE" id="PS50109">
    <property type="entry name" value="HIS_KIN"/>
    <property type="match status" value="1"/>
</dbReference>
<feature type="region of interest" description="Disordered" evidence="8">
    <location>
        <begin position="1"/>
        <end position="24"/>
    </location>
</feature>
<evidence type="ECO:0000256" key="3">
    <source>
        <dbReference type="ARBA" id="ARBA00012438"/>
    </source>
</evidence>
<feature type="domain" description="PAS" evidence="11">
    <location>
        <begin position="343"/>
        <end position="417"/>
    </location>
</feature>
<evidence type="ECO:0000259" key="10">
    <source>
        <dbReference type="PROSITE" id="PS50109"/>
    </source>
</evidence>
<feature type="domain" description="PAS" evidence="11">
    <location>
        <begin position="467"/>
        <end position="508"/>
    </location>
</feature>
<dbReference type="SMART" id="SM00065">
    <property type="entry name" value="GAF"/>
    <property type="match status" value="3"/>
</dbReference>
<dbReference type="RefSeq" id="WP_316787776.1">
    <property type="nucleotide sequence ID" value="NZ_CP053540.1"/>
</dbReference>
<dbReference type="EC" id="2.7.13.3" evidence="3"/>
<evidence type="ECO:0000256" key="8">
    <source>
        <dbReference type="SAM" id="MobiDB-lite"/>
    </source>
</evidence>
<protein>
    <recommendedName>
        <fullName evidence="3">histidine kinase</fullName>
        <ecNumber evidence="3">2.7.13.3</ecNumber>
    </recommendedName>
</protein>
<dbReference type="Pfam" id="PF13188">
    <property type="entry name" value="PAS_8"/>
    <property type="match status" value="1"/>
</dbReference>
<dbReference type="Pfam" id="PF01590">
    <property type="entry name" value="GAF"/>
    <property type="match status" value="3"/>
</dbReference>
<reference evidence="13" key="1">
    <citation type="submission" date="2020-05" db="EMBL/GenBank/DDBJ databases">
        <authorList>
            <person name="Zhu T."/>
            <person name="Keshari N."/>
            <person name="Lu X."/>
        </authorList>
    </citation>
    <scope>NUCLEOTIDE SEQUENCE</scope>
    <source>
        <strain evidence="13">NK1-22</strain>
    </source>
</reference>
<dbReference type="SMART" id="SM00091">
    <property type="entry name" value="PAS"/>
    <property type="match status" value="4"/>
</dbReference>
<dbReference type="Pfam" id="PF08448">
    <property type="entry name" value="PAS_4"/>
    <property type="match status" value="1"/>
</dbReference>